<dbReference type="SUPFAM" id="SSF46689">
    <property type="entry name" value="Homeodomain-like"/>
    <property type="match status" value="2"/>
</dbReference>
<keyword evidence="4" id="KW-0902">Two-component regulatory system</keyword>
<organism evidence="12 13">
    <name type="scientific">Paenibacillus terrae</name>
    <dbReference type="NCBI Taxonomy" id="159743"/>
    <lineage>
        <taxon>Bacteria</taxon>
        <taxon>Bacillati</taxon>
        <taxon>Bacillota</taxon>
        <taxon>Bacilli</taxon>
        <taxon>Bacillales</taxon>
        <taxon>Paenibacillaceae</taxon>
        <taxon>Paenibacillus</taxon>
    </lineage>
</organism>
<dbReference type="EMBL" id="PNXQ01000016">
    <property type="protein sequence ID" value="TKH41440.1"/>
    <property type="molecule type" value="Genomic_DNA"/>
</dbReference>
<keyword evidence="3 8" id="KW-0597">Phosphoprotein</keyword>
<evidence type="ECO:0000256" key="1">
    <source>
        <dbReference type="ARBA" id="ARBA00004496"/>
    </source>
</evidence>
<evidence type="ECO:0000256" key="4">
    <source>
        <dbReference type="ARBA" id="ARBA00023012"/>
    </source>
</evidence>
<feature type="domain" description="Response regulatory" evidence="11">
    <location>
        <begin position="3"/>
        <end position="121"/>
    </location>
</feature>
<dbReference type="GO" id="GO:0043565">
    <property type="term" value="F:sequence-specific DNA binding"/>
    <property type="evidence" value="ECO:0007669"/>
    <property type="project" value="InterPro"/>
</dbReference>
<keyword evidence="9" id="KW-0175">Coiled coil</keyword>
<feature type="coiled-coil region" evidence="9">
    <location>
        <begin position="110"/>
        <end position="144"/>
    </location>
</feature>
<evidence type="ECO:0000259" key="10">
    <source>
        <dbReference type="PROSITE" id="PS01124"/>
    </source>
</evidence>
<evidence type="ECO:0000313" key="13">
    <source>
        <dbReference type="Proteomes" id="UP000308114"/>
    </source>
</evidence>
<evidence type="ECO:0000256" key="5">
    <source>
        <dbReference type="ARBA" id="ARBA00023015"/>
    </source>
</evidence>
<dbReference type="PRINTS" id="PR00032">
    <property type="entry name" value="HTHARAC"/>
</dbReference>
<dbReference type="PANTHER" id="PTHR42713">
    <property type="entry name" value="HISTIDINE KINASE-RELATED"/>
    <property type="match status" value="1"/>
</dbReference>
<keyword evidence="7" id="KW-0804">Transcription</keyword>
<gene>
    <name evidence="12" type="ORF">C1I60_18865</name>
</gene>
<proteinExistence type="predicted"/>
<evidence type="ECO:0008006" key="14">
    <source>
        <dbReference type="Google" id="ProtNLM"/>
    </source>
</evidence>
<dbReference type="CDD" id="cd17536">
    <property type="entry name" value="REC_YesN-like"/>
    <property type="match status" value="1"/>
</dbReference>
<evidence type="ECO:0000256" key="8">
    <source>
        <dbReference type="PROSITE-ProRule" id="PRU00169"/>
    </source>
</evidence>
<dbReference type="GO" id="GO:0005737">
    <property type="term" value="C:cytoplasm"/>
    <property type="evidence" value="ECO:0007669"/>
    <property type="project" value="UniProtKB-SubCell"/>
</dbReference>
<dbReference type="InterPro" id="IPR018062">
    <property type="entry name" value="HTH_AraC-typ_CS"/>
</dbReference>
<keyword evidence="2" id="KW-0963">Cytoplasm</keyword>
<dbReference type="GO" id="GO:0000160">
    <property type="term" value="P:phosphorelay signal transduction system"/>
    <property type="evidence" value="ECO:0007669"/>
    <property type="project" value="UniProtKB-KW"/>
</dbReference>
<name>A0A4U2PST5_9BACL</name>
<dbReference type="GO" id="GO:0003700">
    <property type="term" value="F:DNA-binding transcription factor activity"/>
    <property type="evidence" value="ECO:0007669"/>
    <property type="project" value="InterPro"/>
</dbReference>
<feature type="modified residue" description="4-aspartylphosphate" evidence="8">
    <location>
        <position position="55"/>
    </location>
</feature>
<evidence type="ECO:0000259" key="11">
    <source>
        <dbReference type="PROSITE" id="PS50110"/>
    </source>
</evidence>
<dbReference type="PANTHER" id="PTHR42713:SF3">
    <property type="entry name" value="TRANSCRIPTIONAL REGULATORY PROTEIN HPTR"/>
    <property type="match status" value="1"/>
</dbReference>
<accession>A0A4U2PST5</accession>
<evidence type="ECO:0000256" key="9">
    <source>
        <dbReference type="SAM" id="Coils"/>
    </source>
</evidence>
<keyword evidence="5" id="KW-0805">Transcription regulation</keyword>
<evidence type="ECO:0000256" key="3">
    <source>
        <dbReference type="ARBA" id="ARBA00022553"/>
    </source>
</evidence>
<reference evidence="12 13" key="1">
    <citation type="submission" date="2018-01" db="EMBL/GenBank/DDBJ databases">
        <title>Bacillales members from the olive rhizosphere are effective biological control agents against Verticillium dahliae.</title>
        <authorList>
            <person name="Gomez-Lama C."/>
            <person name="Legarda G."/>
            <person name="Ruano-Rosa D."/>
            <person name="Pizarro-Tobias P."/>
            <person name="Valverde-Corredor A."/>
            <person name="Niqui J.L."/>
            <person name="Trivino J.C."/>
            <person name="Roca A."/>
            <person name="Mercado-Blanco J."/>
        </authorList>
    </citation>
    <scope>NUCLEOTIDE SEQUENCE [LARGE SCALE GENOMIC DNA]</scope>
    <source>
        <strain evidence="12 13">PIC167</strain>
    </source>
</reference>
<keyword evidence="6" id="KW-0238">DNA-binding</keyword>
<feature type="domain" description="HTH araC/xylS-type" evidence="10">
    <location>
        <begin position="418"/>
        <end position="516"/>
    </location>
</feature>
<dbReference type="PROSITE" id="PS01124">
    <property type="entry name" value="HTH_ARAC_FAMILY_2"/>
    <property type="match status" value="1"/>
</dbReference>
<dbReference type="Pfam" id="PF12833">
    <property type="entry name" value="HTH_18"/>
    <property type="match status" value="1"/>
</dbReference>
<dbReference type="RefSeq" id="WP_137063119.1">
    <property type="nucleotide sequence ID" value="NZ_PNXQ01000016.1"/>
</dbReference>
<comment type="caution">
    <text evidence="12">The sequence shown here is derived from an EMBL/GenBank/DDBJ whole genome shotgun (WGS) entry which is preliminary data.</text>
</comment>
<dbReference type="InterPro" id="IPR018060">
    <property type="entry name" value="HTH_AraC"/>
</dbReference>
<comment type="subcellular location">
    <subcellularLocation>
        <location evidence="1">Cytoplasm</location>
    </subcellularLocation>
</comment>
<dbReference type="PROSITE" id="PS50110">
    <property type="entry name" value="RESPONSE_REGULATORY"/>
    <property type="match status" value="1"/>
</dbReference>
<evidence type="ECO:0000256" key="6">
    <source>
        <dbReference type="ARBA" id="ARBA00023125"/>
    </source>
</evidence>
<dbReference type="Gene3D" id="1.10.10.60">
    <property type="entry name" value="Homeodomain-like"/>
    <property type="match status" value="2"/>
</dbReference>
<sequence>MIKVLIVDDEPFIRQGLQLLIDWESYGFEICGQASNGLQALQIIKTLRPNLVIADIKMPEMNGIELSESVFEQYGDEIKIIILSGFYDFEYAKKAIKYHVNDYILKPIVQTELIQVLAEFKMKHEQLKEERQNQVKNNKIILDQHMQAILWGMFEKETIDYVLPFYQKSGKFRYVLIEMDKSKGSLFELYPWARSMVGEHFEIQIMKQCTGEKNAICIIVTDELLQADHSTLDEYINQLFSDLSQREGVAFSIYIGKEVRSLSALHESYQSCRKMKSMLFFTNNRPIYYYEKMDMEIFNIQRSNLEKNVFDNLIKSIEDQRTDVLQTHVEAIFKYFKAERIDPNIIRLNLNYLSYYLLELITSLKGSMDLDLIKSEFLKGNYTTLSMEKNIQNLYAFSLKCVEKLKEQHRLNSMGVLAKIEAYILEHYKENISLKSLGEQFYINSAYLGQIFKKHYNLSFNDYLNQLRIRKAAKLLRRTDKKVYEIAVAVGYRDSDYFISRFEKMMGETPLQYRKKTMPVVSLTHVEKTLSQGNEW</sequence>
<evidence type="ECO:0000256" key="7">
    <source>
        <dbReference type="ARBA" id="ARBA00023163"/>
    </source>
</evidence>
<dbReference type="InterPro" id="IPR011006">
    <property type="entry name" value="CheY-like_superfamily"/>
</dbReference>
<dbReference type="SMART" id="SM00448">
    <property type="entry name" value="REC"/>
    <property type="match status" value="1"/>
</dbReference>
<dbReference type="Pfam" id="PF00072">
    <property type="entry name" value="Response_reg"/>
    <property type="match status" value="1"/>
</dbReference>
<evidence type="ECO:0000256" key="2">
    <source>
        <dbReference type="ARBA" id="ARBA00022490"/>
    </source>
</evidence>
<dbReference type="InterPro" id="IPR001789">
    <property type="entry name" value="Sig_transdc_resp-reg_receiver"/>
</dbReference>
<protein>
    <recommendedName>
        <fullName evidence="14">Chemotaxis protein CheY</fullName>
    </recommendedName>
</protein>
<dbReference type="SMART" id="SM00342">
    <property type="entry name" value="HTH_ARAC"/>
    <property type="match status" value="1"/>
</dbReference>
<dbReference type="PROSITE" id="PS00041">
    <property type="entry name" value="HTH_ARAC_FAMILY_1"/>
    <property type="match status" value="1"/>
</dbReference>
<dbReference type="Gene3D" id="3.40.50.2300">
    <property type="match status" value="1"/>
</dbReference>
<dbReference type="InterPro" id="IPR009057">
    <property type="entry name" value="Homeodomain-like_sf"/>
</dbReference>
<dbReference type="InterPro" id="IPR020449">
    <property type="entry name" value="Tscrpt_reg_AraC-type_HTH"/>
</dbReference>
<dbReference type="Proteomes" id="UP000308114">
    <property type="component" value="Unassembled WGS sequence"/>
</dbReference>
<evidence type="ECO:0000313" key="12">
    <source>
        <dbReference type="EMBL" id="TKH41440.1"/>
    </source>
</evidence>
<dbReference type="InterPro" id="IPR051552">
    <property type="entry name" value="HptR"/>
</dbReference>
<dbReference type="AlphaFoldDB" id="A0A4U2PST5"/>
<dbReference type="SUPFAM" id="SSF52172">
    <property type="entry name" value="CheY-like"/>
    <property type="match status" value="1"/>
</dbReference>